<evidence type="ECO:0000256" key="1">
    <source>
        <dbReference type="ARBA" id="ARBA00022729"/>
    </source>
</evidence>
<reference evidence="3" key="1">
    <citation type="journal article" date="2018" name="Cell. Mol. Life Sci.">
        <title>Giant fish-killing water bug reveals ancient and dynamic venom evolution in Heteroptera.</title>
        <authorList>
            <person name="Walker A.A."/>
            <person name="Hernandez-Vargas M.J."/>
            <person name="Corzo G."/>
            <person name="Fry B.G."/>
            <person name="King G.F."/>
        </authorList>
    </citation>
    <scope>NUCLEOTIDE SEQUENCE</scope>
</reference>
<dbReference type="SUPFAM" id="SSF47565">
    <property type="entry name" value="Insect pheromone/odorant-binding proteins"/>
    <property type="match status" value="1"/>
</dbReference>
<dbReference type="AlphaFoldDB" id="A0A2K8JL41"/>
<keyword evidence="1 2" id="KW-0732">Signal</keyword>
<dbReference type="Pfam" id="PF01395">
    <property type="entry name" value="PBP_GOBP"/>
    <property type="match status" value="1"/>
</dbReference>
<dbReference type="CDD" id="cd23992">
    <property type="entry name" value="PBP_GOBP"/>
    <property type="match status" value="1"/>
</dbReference>
<dbReference type="PANTHER" id="PTHR11857">
    <property type="entry name" value="ODORANT BINDING PROTEIN-RELATED"/>
    <property type="match status" value="1"/>
</dbReference>
<dbReference type="GO" id="GO:0005615">
    <property type="term" value="C:extracellular space"/>
    <property type="evidence" value="ECO:0007669"/>
    <property type="project" value="TreeGrafter"/>
</dbReference>
<name>A0A2K8JL41_9HEMI</name>
<feature type="signal peptide" evidence="2">
    <location>
        <begin position="1"/>
        <end position="16"/>
    </location>
</feature>
<feature type="chain" id="PRO_5014985330" evidence="2">
    <location>
        <begin position="17"/>
        <end position="140"/>
    </location>
</feature>
<protein>
    <submittedName>
        <fullName evidence="3">Venom POBP 1</fullName>
    </submittedName>
</protein>
<dbReference type="GO" id="GO:0005549">
    <property type="term" value="F:odorant binding"/>
    <property type="evidence" value="ECO:0007669"/>
    <property type="project" value="InterPro"/>
</dbReference>
<dbReference type="InterPro" id="IPR006170">
    <property type="entry name" value="PBP/GOBP"/>
</dbReference>
<evidence type="ECO:0000256" key="2">
    <source>
        <dbReference type="SAM" id="SignalP"/>
    </source>
</evidence>
<accession>A0A2K8JL41</accession>
<sequence length="140" mass="15794">MKSLLFLFGILAVVSTAPKINDDAIEDIRNAVKHCQKDEDISYEKFRSFYVTDALPSTTAEKCFVSCAAKHLGAIKNGRFDMHNIKAFNRKKYNDAGDITKADNIAEACDRELPKDVEDECEYAFLAVKCIKAEAKKHHF</sequence>
<dbReference type="Gene3D" id="1.10.238.20">
    <property type="entry name" value="Pheromone/general odorant binding protein domain"/>
    <property type="match status" value="1"/>
</dbReference>
<dbReference type="EMBL" id="MF683290">
    <property type="protein sequence ID" value="ATU82431.1"/>
    <property type="molecule type" value="mRNA"/>
</dbReference>
<dbReference type="SMART" id="SM00708">
    <property type="entry name" value="PhBP"/>
    <property type="match status" value="1"/>
</dbReference>
<proteinExistence type="evidence at transcript level"/>
<organism evidence="3">
    <name type="scientific">Lethocerus distinctifemur</name>
    <dbReference type="NCBI Taxonomy" id="280095"/>
    <lineage>
        <taxon>Eukaryota</taxon>
        <taxon>Metazoa</taxon>
        <taxon>Ecdysozoa</taxon>
        <taxon>Arthropoda</taxon>
        <taxon>Hexapoda</taxon>
        <taxon>Insecta</taxon>
        <taxon>Pterygota</taxon>
        <taxon>Neoptera</taxon>
        <taxon>Paraneoptera</taxon>
        <taxon>Hemiptera</taxon>
        <taxon>Heteroptera</taxon>
        <taxon>Panheteroptera</taxon>
        <taxon>Nepomorpha</taxon>
        <taxon>Belostomatidae</taxon>
        <taxon>Lethocerinae</taxon>
        <taxon>Lethocerus</taxon>
    </lineage>
</organism>
<dbReference type="GO" id="GO:0007608">
    <property type="term" value="P:sensory perception of smell"/>
    <property type="evidence" value="ECO:0007669"/>
    <property type="project" value="TreeGrafter"/>
</dbReference>
<evidence type="ECO:0000313" key="3">
    <source>
        <dbReference type="EMBL" id="ATU82431.1"/>
    </source>
</evidence>
<dbReference type="InterPro" id="IPR036728">
    <property type="entry name" value="PBP_GOBP_sf"/>
</dbReference>